<feature type="domain" description="Pyrroloquinoline quinone-dependent pyranose dehydrogenase beta-propeller" evidence="3">
    <location>
        <begin position="80"/>
        <end position="470"/>
    </location>
</feature>
<gene>
    <name evidence="4" type="ORF">EC973_004816</name>
</gene>
<dbReference type="Gene3D" id="2.120.10.30">
    <property type="entry name" value="TolB, C-terminal domain"/>
    <property type="match status" value="1"/>
</dbReference>
<dbReference type="Proteomes" id="UP000605846">
    <property type="component" value="Unassembled WGS sequence"/>
</dbReference>
<dbReference type="InterPro" id="IPR011042">
    <property type="entry name" value="6-blade_b-propeller_TolB-like"/>
</dbReference>
<evidence type="ECO:0000313" key="4">
    <source>
        <dbReference type="EMBL" id="KAF7721372.1"/>
    </source>
</evidence>
<dbReference type="EMBL" id="JABAYA010000273">
    <property type="protein sequence ID" value="KAF7721372.1"/>
    <property type="molecule type" value="Genomic_DNA"/>
</dbReference>
<proteinExistence type="predicted"/>
<evidence type="ECO:0000259" key="3">
    <source>
        <dbReference type="Pfam" id="PF22807"/>
    </source>
</evidence>
<keyword evidence="5" id="KW-1185">Reference proteome</keyword>
<dbReference type="Pfam" id="PF22807">
    <property type="entry name" value="TrAA12"/>
    <property type="match status" value="1"/>
</dbReference>
<dbReference type="AlphaFoldDB" id="A0A8H7EKD3"/>
<feature type="chain" id="PRO_5034704770" description="Pyrroloquinoline quinone-dependent pyranose dehydrogenase beta-propeller domain-containing protein" evidence="2">
    <location>
        <begin position="19"/>
        <end position="547"/>
    </location>
</feature>
<feature type="region of interest" description="Disordered" evidence="1">
    <location>
        <begin position="482"/>
        <end position="547"/>
    </location>
</feature>
<evidence type="ECO:0000256" key="1">
    <source>
        <dbReference type="SAM" id="MobiDB-lite"/>
    </source>
</evidence>
<dbReference type="InterPro" id="IPR054539">
    <property type="entry name" value="Beta-prop_PDH"/>
</dbReference>
<name>A0A8H7EKD3_9FUNG</name>
<keyword evidence="2" id="KW-0732">Signal</keyword>
<organism evidence="4 5">
    <name type="scientific">Apophysomyces ossiformis</name>
    <dbReference type="NCBI Taxonomy" id="679940"/>
    <lineage>
        <taxon>Eukaryota</taxon>
        <taxon>Fungi</taxon>
        <taxon>Fungi incertae sedis</taxon>
        <taxon>Mucoromycota</taxon>
        <taxon>Mucoromycotina</taxon>
        <taxon>Mucoromycetes</taxon>
        <taxon>Mucorales</taxon>
        <taxon>Mucorineae</taxon>
        <taxon>Mucoraceae</taxon>
        <taxon>Apophysomyces</taxon>
    </lineage>
</organism>
<sequence length="547" mass="60324">MYLKRILLLTAFIIPSHGRSGSGNELMNANPDSATGGIRMGSTNALVPDASAEHPMVISRPEDQPLCKPDHMIQPSKPIKVMDGFNAIVLANVKNPRKMVVDHVDHILVVSGGEGVYSIRTDKCGNVDVKSILTELDQPVSHGIALYNNHVYVATANSVWKFPYVDGQHSPLENGVKVLTDINPTNPHARPDIAIDPFGHAYIPRSVQELDDRVDAKQAVIKKFNFRVVPDGGYHFDQDGEVHAYGTNSHGTLAFDAQARLWGIDAPFDTVQRADINGDIAQRGLAEEINLYEFPSKNYGFPYCFTEFDLKPFTPRARGKGAQWGHPIYMNESLDLDHYCQQENYNQAPAVPLAPQSYASALFFYMGTFCSVGDTDTRGTSVGMPCNWTDTPIVAYHGAIGQPSGHSVVHLPFDDLGHKPRWDKQVEVILEGAEPCTEAPCISPTGLAIDSFGRLLVSSDETNEIFMVNRIYNPQAAKILTDRDNAKEAAEEAAEEAKEEEEDNDDGEEEGEEEKDNNASKLGRGNGEDKQEVKMKSKPKIQNIYNN</sequence>
<accession>A0A8H7EKD3</accession>
<evidence type="ECO:0000256" key="2">
    <source>
        <dbReference type="SAM" id="SignalP"/>
    </source>
</evidence>
<protein>
    <recommendedName>
        <fullName evidence="3">Pyrroloquinoline quinone-dependent pyranose dehydrogenase beta-propeller domain-containing protein</fullName>
    </recommendedName>
</protein>
<feature type="signal peptide" evidence="2">
    <location>
        <begin position="1"/>
        <end position="18"/>
    </location>
</feature>
<evidence type="ECO:0000313" key="5">
    <source>
        <dbReference type="Proteomes" id="UP000605846"/>
    </source>
</evidence>
<feature type="compositionally biased region" description="Basic and acidic residues" evidence="1">
    <location>
        <begin position="526"/>
        <end position="535"/>
    </location>
</feature>
<reference evidence="4" key="1">
    <citation type="submission" date="2020-01" db="EMBL/GenBank/DDBJ databases">
        <title>Genome Sequencing of Three Apophysomyces-Like Fungal Strains Confirms a Novel Fungal Genus in the Mucoromycota with divergent Burkholderia-like Endosymbiotic Bacteria.</title>
        <authorList>
            <person name="Stajich J.E."/>
            <person name="Macias A.M."/>
            <person name="Carter-House D."/>
            <person name="Lovett B."/>
            <person name="Kasson L.R."/>
            <person name="Berry K."/>
            <person name="Grigoriev I."/>
            <person name="Chang Y."/>
            <person name="Spatafora J."/>
            <person name="Kasson M.T."/>
        </authorList>
    </citation>
    <scope>NUCLEOTIDE SEQUENCE</scope>
    <source>
        <strain evidence="4">NRRL A-21654</strain>
    </source>
</reference>
<dbReference type="OrthoDB" id="507128at2759"/>
<comment type="caution">
    <text evidence="4">The sequence shown here is derived from an EMBL/GenBank/DDBJ whole genome shotgun (WGS) entry which is preliminary data.</text>
</comment>
<feature type="compositionally biased region" description="Acidic residues" evidence="1">
    <location>
        <begin position="491"/>
        <end position="515"/>
    </location>
</feature>
<dbReference type="SUPFAM" id="SSF101898">
    <property type="entry name" value="NHL repeat"/>
    <property type="match status" value="1"/>
</dbReference>